<dbReference type="Gene3D" id="1.20.5.170">
    <property type="match status" value="1"/>
</dbReference>
<evidence type="ECO:0008006" key="12">
    <source>
        <dbReference type="Google" id="ProtNLM"/>
    </source>
</evidence>
<evidence type="ECO:0000256" key="4">
    <source>
        <dbReference type="ARBA" id="ARBA00024186"/>
    </source>
</evidence>
<dbReference type="Gene3D" id="2.60.40.1260">
    <property type="entry name" value="Lamin Tail domain"/>
    <property type="match status" value="1"/>
</dbReference>
<dbReference type="PROSITE" id="PS51842">
    <property type="entry name" value="IF_ROD_2"/>
    <property type="match status" value="1"/>
</dbReference>
<name>A0A8T2KG02_9PIPI</name>
<dbReference type="Proteomes" id="UP000812440">
    <property type="component" value="Chromosome 1"/>
</dbReference>
<evidence type="ECO:0000256" key="5">
    <source>
        <dbReference type="RuleBase" id="RU000685"/>
    </source>
</evidence>
<dbReference type="SMART" id="SM01391">
    <property type="entry name" value="Filament"/>
    <property type="match status" value="1"/>
</dbReference>
<dbReference type="OrthoDB" id="102442at2759"/>
<evidence type="ECO:0000256" key="3">
    <source>
        <dbReference type="ARBA" id="ARBA00023289"/>
    </source>
</evidence>
<dbReference type="GO" id="GO:0006998">
    <property type="term" value="P:nuclear envelope organization"/>
    <property type="evidence" value="ECO:0007669"/>
    <property type="project" value="TreeGrafter"/>
</dbReference>
<dbReference type="Pfam" id="PF00932">
    <property type="entry name" value="LTD"/>
    <property type="match status" value="1"/>
</dbReference>
<evidence type="ECO:0000259" key="8">
    <source>
        <dbReference type="PROSITE" id="PS51841"/>
    </source>
</evidence>
<sequence length="470" mass="53932">MGEKRSLESELADLRAQLTKAEDRHAVAKKQLEKETLMRVDFENRIQSLQEEMDFRKNIYEEESRESRKRHDRHIVEVGKGHQYDYESKLAQALDELRKQHDGQVKLYKEELEQTYQAKLDNIKRSSDHNDKAASTAREELSEAQMRIETLSYQLSGLQKQASVAENRIHELEELLSSDRDKYRKLLDSKEKEMTDMRDKMQQQLTEYQELLDVKLALDMEINAYRKLLEGEEERLKLSPSPSSRVTVSRATSSSSSATSNLRSKRRRVEEFEESEAISRGDTGMHTSTTASLSHATTSEGSRYAVTSGQSQFSPYHVSQQSSATGSISIEEIALEGKYFQLKNNSEKDQSLGNWRLKIKIGEGEIIYKFTPKYVLKAGQFVKIYSADAGVAHNPPSILVWKNQSSWETGSVIRTYLVNNEDEEVAVRTVTKSVLRNVEEEEDEEADFGEEDLFHQQGDPRTTSRGCFIM</sequence>
<dbReference type="GO" id="GO:0005200">
    <property type="term" value="F:structural constituent of cytoskeleton"/>
    <property type="evidence" value="ECO:0007669"/>
    <property type="project" value="TreeGrafter"/>
</dbReference>
<protein>
    <recommendedName>
        <fullName evidence="12">Lamin B2</fullName>
    </recommendedName>
</protein>
<dbReference type="InterPro" id="IPR039008">
    <property type="entry name" value="IF_rod_dom"/>
</dbReference>
<organism evidence="10 11">
    <name type="scientific">Hymenochirus boettgeri</name>
    <name type="common">Congo dwarf clawed frog</name>
    <dbReference type="NCBI Taxonomy" id="247094"/>
    <lineage>
        <taxon>Eukaryota</taxon>
        <taxon>Metazoa</taxon>
        <taxon>Chordata</taxon>
        <taxon>Craniata</taxon>
        <taxon>Vertebrata</taxon>
        <taxon>Euteleostomi</taxon>
        <taxon>Amphibia</taxon>
        <taxon>Batrachia</taxon>
        <taxon>Anura</taxon>
        <taxon>Pipoidea</taxon>
        <taxon>Pipidae</taxon>
        <taxon>Pipinae</taxon>
        <taxon>Hymenochirus</taxon>
    </lineage>
</organism>
<dbReference type="GO" id="GO:0031507">
    <property type="term" value="P:heterochromatin formation"/>
    <property type="evidence" value="ECO:0007669"/>
    <property type="project" value="TreeGrafter"/>
</dbReference>
<dbReference type="Gene3D" id="1.20.5.1160">
    <property type="entry name" value="Vasodilator-stimulated phosphoprotein"/>
    <property type="match status" value="1"/>
</dbReference>
<feature type="compositionally biased region" description="Low complexity" evidence="7">
    <location>
        <begin position="238"/>
        <end position="260"/>
    </location>
</feature>
<comment type="subcellular location">
    <subcellularLocation>
        <location evidence="4">Nucleus lamina</location>
    </subcellularLocation>
</comment>
<comment type="caution">
    <text evidence="10">The sequence shown here is derived from an EMBL/GenBank/DDBJ whole genome shotgun (WGS) entry which is preliminary data.</text>
</comment>
<dbReference type="GO" id="GO:0090435">
    <property type="term" value="P:protein localization to nuclear envelope"/>
    <property type="evidence" value="ECO:0007669"/>
    <property type="project" value="TreeGrafter"/>
</dbReference>
<evidence type="ECO:0000256" key="1">
    <source>
        <dbReference type="ARBA" id="ARBA00022754"/>
    </source>
</evidence>
<dbReference type="PROSITE" id="PS00226">
    <property type="entry name" value="IF_ROD_1"/>
    <property type="match status" value="1"/>
</dbReference>
<keyword evidence="3" id="KW-0449">Lipoprotein</keyword>
<dbReference type="GO" id="GO:0005882">
    <property type="term" value="C:intermediate filament"/>
    <property type="evidence" value="ECO:0007669"/>
    <property type="project" value="UniProtKB-KW"/>
</dbReference>
<comment type="similarity">
    <text evidence="5">Belongs to the intermediate filament family.</text>
</comment>
<keyword evidence="2 6" id="KW-0175">Coiled coil</keyword>
<dbReference type="GO" id="GO:0051664">
    <property type="term" value="P:nuclear pore localization"/>
    <property type="evidence" value="ECO:0007669"/>
    <property type="project" value="TreeGrafter"/>
</dbReference>
<dbReference type="SUPFAM" id="SSF74853">
    <property type="entry name" value="Lamin A/C globular tail domain"/>
    <property type="match status" value="1"/>
</dbReference>
<dbReference type="Pfam" id="PF00038">
    <property type="entry name" value="Filament"/>
    <property type="match status" value="1"/>
</dbReference>
<feature type="domain" description="LTD" evidence="8">
    <location>
        <begin position="316"/>
        <end position="432"/>
    </location>
</feature>
<feature type="region of interest" description="Disordered" evidence="7">
    <location>
        <begin position="439"/>
        <end position="470"/>
    </location>
</feature>
<evidence type="ECO:0000256" key="6">
    <source>
        <dbReference type="SAM" id="Coils"/>
    </source>
</evidence>
<accession>A0A8T2KG02</accession>
<evidence type="ECO:0000256" key="2">
    <source>
        <dbReference type="ARBA" id="ARBA00023054"/>
    </source>
</evidence>
<dbReference type="InterPro" id="IPR036415">
    <property type="entry name" value="Lamin_tail_dom_sf"/>
</dbReference>
<dbReference type="PROSITE" id="PS51841">
    <property type="entry name" value="LTD"/>
    <property type="match status" value="1"/>
</dbReference>
<keyword evidence="3" id="KW-0636">Prenylation</keyword>
<dbReference type="Gene3D" id="1.20.5.500">
    <property type="entry name" value="Single helix bin"/>
    <property type="match status" value="1"/>
</dbReference>
<dbReference type="EMBL" id="JAACNH010000001">
    <property type="protein sequence ID" value="KAG8454490.1"/>
    <property type="molecule type" value="Genomic_DNA"/>
</dbReference>
<dbReference type="GO" id="GO:0007097">
    <property type="term" value="P:nuclear migration"/>
    <property type="evidence" value="ECO:0007669"/>
    <property type="project" value="TreeGrafter"/>
</dbReference>
<gene>
    <name evidence="10" type="ORF">GDO86_000927</name>
</gene>
<dbReference type="SUPFAM" id="SSF64593">
    <property type="entry name" value="Intermediate filament protein, coiled coil region"/>
    <property type="match status" value="1"/>
</dbReference>
<feature type="coiled-coil region" evidence="6">
    <location>
        <begin position="134"/>
        <end position="211"/>
    </location>
</feature>
<dbReference type="PANTHER" id="PTHR45721">
    <property type="entry name" value="LAMIN DM0-RELATED"/>
    <property type="match status" value="1"/>
</dbReference>
<feature type="compositionally biased region" description="Acidic residues" evidence="7">
    <location>
        <begin position="439"/>
        <end position="451"/>
    </location>
</feature>
<dbReference type="InterPro" id="IPR018039">
    <property type="entry name" value="IF_conserved"/>
</dbReference>
<evidence type="ECO:0000313" key="11">
    <source>
        <dbReference type="Proteomes" id="UP000812440"/>
    </source>
</evidence>
<feature type="coiled-coil region" evidence="6">
    <location>
        <begin position="4"/>
        <end position="66"/>
    </location>
</feature>
<dbReference type="AlphaFoldDB" id="A0A8T2KG02"/>
<feature type="region of interest" description="Disordered" evidence="7">
    <location>
        <begin position="233"/>
        <end position="300"/>
    </location>
</feature>
<proteinExistence type="inferred from homology"/>
<feature type="compositionally biased region" description="Polar residues" evidence="7">
    <location>
        <begin position="459"/>
        <end position="470"/>
    </location>
</feature>
<dbReference type="GO" id="GO:0005652">
    <property type="term" value="C:nuclear lamina"/>
    <property type="evidence" value="ECO:0007669"/>
    <property type="project" value="UniProtKB-SubCell"/>
</dbReference>
<feature type="compositionally biased region" description="Low complexity" evidence="7">
    <location>
        <begin position="286"/>
        <end position="299"/>
    </location>
</feature>
<dbReference type="PANTHER" id="PTHR45721:SF2">
    <property type="entry name" value="LAMIN-B2"/>
    <property type="match status" value="1"/>
</dbReference>
<dbReference type="EMBL" id="JAACNH010000001">
    <property type="protein sequence ID" value="KAG8454491.1"/>
    <property type="molecule type" value="Genomic_DNA"/>
</dbReference>
<feature type="domain" description="IF rod" evidence="9">
    <location>
        <begin position="1"/>
        <end position="236"/>
    </location>
</feature>
<dbReference type="EMBL" id="JAACNH010000001">
    <property type="protein sequence ID" value="KAG8454489.1"/>
    <property type="molecule type" value="Genomic_DNA"/>
</dbReference>
<keyword evidence="1 5" id="KW-0403">Intermediate filament</keyword>
<evidence type="ECO:0000259" key="9">
    <source>
        <dbReference type="PROSITE" id="PS51842"/>
    </source>
</evidence>
<dbReference type="InterPro" id="IPR001322">
    <property type="entry name" value="Lamin_tail_dom"/>
</dbReference>
<reference evidence="10" key="1">
    <citation type="thesis" date="2020" institute="ProQuest LLC" country="789 East Eisenhower Parkway, Ann Arbor, MI, USA">
        <title>Comparative Genomics and Chromosome Evolution.</title>
        <authorList>
            <person name="Mudd A.B."/>
        </authorList>
    </citation>
    <scope>NUCLEOTIDE SEQUENCE</scope>
    <source>
        <strain evidence="10">Female2</strain>
        <tissue evidence="10">Blood</tissue>
    </source>
</reference>
<keyword evidence="11" id="KW-1185">Reference proteome</keyword>
<evidence type="ECO:0000313" key="10">
    <source>
        <dbReference type="EMBL" id="KAG8454490.1"/>
    </source>
</evidence>
<evidence type="ECO:0000256" key="7">
    <source>
        <dbReference type="SAM" id="MobiDB-lite"/>
    </source>
</evidence>